<dbReference type="GeneID" id="38778837"/>
<keyword evidence="4 6" id="KW-1133">Transmembrane helix</keyword>
<gene>
    <name evidence="7" type="ORF">SCP_0402940</name>
</gene>
<dbReference type="SUPFAM" id="SSF81321">
    <property type="entry name" value="Family A G protein-coupled receptor-like"/>
    <property type="match status" value="1"/>
</dbReference>
<evidence type="ECO:0000256" key="3">
    <source>
        <dbReference type="ARBA" id="ARBA00022692"/>
    </source>
</evidence>
<dbReference type="GO" id="GO:0005886">
    <property type="term" value="C:plasma membrane"/>
    <property type="evidence" value="ECO:0007669"/>
    <property type="project" value="TreeGrafter"/>
</dbReference>
<reference evidence="7 8" key="1">
    <citation type="journal article" date="2018" name="Sci. Rep.">
        <title>Genome sequence of the cauliflower mushroom Sparassis crispa (Hanabiratake) and its association with beneficial usage.</title>
        <authorList>
            <person name="Kiyama R."/>
            <person name="Furutani Y."/>
            <person name="Kawaguchi K."/>
            <person name="Nakanishi T."/>
        </authorList>
    </citation>
    <scope>NUCLEOTIDE SEQUENCE [LARGE SCALE GENOMIC DNA]</scope>
</reference>
<evidence type="ECO:0000313" key="8">
    <source>
        <dbReference type="Proteomes" id="UP000287166"/>
    </source>
</evidence>
<dbReference type="InterPro" id="IPR001425">
    <property type="entry name" value="Arc/bac/fun_rhodopsins"/>
</dbReference>
<dbReference type="RefSeq" id="XP_027612833.1">
    <property type="nucleotide sequence ID" value="XM_027757032.1"/>
</dbReference>
<keyword evidence="8" id="KW-1185">Reference proteome</keyword>
<feature type="transmembrane region" description="Helical" evidence="6">
    <location>
        <begin position="125"/>
        <end position="145"/>
    </location>
</feature>
<proteinExistence type="inferred from homology"/>
<evidence type="ECO:0000256" key="2">
    <source>
        <dbReference type="ARBA" id="ARBA00008130"/>
    </source>
</evidence>
<dbReference type="FunFam" id="1.20.1070.10:FF:000160">
    <property type="entry name" value="Related to Opsin-1"/>
    <property type="match status" value="1"/>
</dbReference>
<dbReference type="PANTHER" id="PTHR28286">
    <property type="match status" value="1"/>
</dbReference>
<name>A0A401GI95_9APHY</name>
<keyword evidence="5 6" id="KW-0472">Membrane</keyword>
<comment type="caution">
    <text evidence="7">The sequence shown here is derived from an EMBL/GenBank/DDBJ whole genome shotgun (WGS) entry which is preliminary data.</text>
</comment>
<dbReference type="CDD" id="cd15239">
    <property type="entry name" value="7tm_YRO2_fungal-like"/>
    <property type="match status" value="1"/>
</dbReference>
<evidence type="ECO:0000256" key="5">
    <source>
        <dbReference type="ARBA" id="ARBA00023136"/>
    </source>
</evidence>
<dbReference type="Gene3D" id="1.20.1070.10">
    <property type="entry name" value="Rhodopsin 7-helix transmembrane proteins"/>
    <property type="match status" value="1"/>
</dbReference>
<dbReference type="InParanoid" id="A0A401GI95"/>
<dbReference type="Proteomes" id="UP000287166">
    <property type="component" value="Unassembled WGS sequence"/>
</dbReference>
<evidence type="ECO:0000313" key="7">
    <source>
        <dbReference type="EMBL" id="GBE81920.1"/>
    </source>
</evidence>
<dbReference type="InterPro" id="IPR043476">
    <property type="entry name" value="Yro2-like_7TM"/>
</dbReference>
<comment type="similarity">
    <text evidence="2">Belongs to the archaeal/bacterial/fungal opsin family.</text>
</comment>
<feature type="transmembrane region" description="Helical" evidence="6">
    <location>
        <begin position="183"/>
        <end position="206"/>
    </location>
</feature>
<dbReference type="AlphaFoldDB" id="A0A401GI95"/>
<feature type="transmembrane region" description="Helical" evidence="6">
    <location>
        <begin position="24"/>
        <end position="45"/>
    </location>
</feature>
<feature type="transmembrane region" description="Helical" evidence="6">
    <location>
        <begin position="100"/>
        <end position="118"/>
    </location>
</feature>
<dbReference type="EMBL" id="BFAD01000004">
    <property type="protein sequence ID" value="GBE81920.1"/>
    <property type="molecule type" value="Genomic_DNA"/>
</dbReference>
<evidence type="ECO:0000256" key="6">
    <source>
        <dbReference type="SAM" id="Phobius"/>
    </source>
</evidence>
<feature type="transmembrane region" description="Helical" evidence="6">
    <location>
        <begin position="52"/>
        <end position="71"/>
    </location>
</feature>
<organism evidence="7 8">
    <name type="scientific">Sparassis crispa</name>
    <dbReference type="NCBI Taxonomy" id="139825"/>
    <lineage>
        <taxon>Eukaryota</taxon>
        <taxon>Fungi</taxon>
        <taxon>Dikarya</taxon>
        <taxon>Basidiomycota</taxon>
        <taxon>Agaricomycotina</taxon>
        <taxon>Agaricomycetes</taxon>
        <taxon>Polyporales</taxon>
        <taxon>Sparassidaceae</taxon>
        <taxon>Sparassis</taxon>
    </lineage>
</organism>
<dbReference type="FunCoup" id="A0A401GI95">
    <property type="interactions" value="87"/>
</dbReference>
<dbReference type="OrthoDB" id="536545at2759"/>
<protein>
    <submittedName>
        <fullName evidence="7">Protein FDD123</fullName>
    </submittedName>
</protein>
<accession>A0A401GI95</accession>
<comment type="subcellular location">
    <subcellularLocation>
        <location evidence="1">Membrane</location>
        <topology evidence="1">Multi-pass membrane protein</topology>
    </subcellularLocation>
</comment>
<feature type="transmembrane region" description="Helical" evidence="6">
    <location>
        <begin position="151"/>
        <end position="171"/>
    </location>
</feature>
<evidence type="ECO:0000256" key="1">
    <source>
        <dbReference type="ARBA" id="ARBA00004141"/>
    </source>
</evidence>
<dbReference type="PRINTS" id="PR00251">
    <property type="entry name" value="BACTRLOPSIN"/>
</dbReference>
<dbReference type="PANTHER" id="PTHR28286:SF1">
    <property type="entry name" value="30 KDA HEAT SHOCK PROTEIN-RELATED"/>
    <property type="match status" value="1"/>
</dbReference>
<evidence type="ECO:0000256" key="4">
    <source>
        <dbReference type="ARBA" id="ARBA00022989"/>
    </source>
</evidence>
<sequence length="281" mass="30672">MGNKALQINPPNANINLSTHGSDWLWAVFSIMAVSLLVAIVANFLRPWGTRLFHQIAIIILTTASISYFAMASDLGATPVRVEFRKHGDSPTRQVWFVRYIQWFITFPLVVLELLLTTGLPLSDVFTAIFMSIVVVVSGLVGSLVPSTYKWGFYVFGVVALFYIWYVLLLHGPRASFAADLRAGYFMCAGWLSFITLLYPISWALSEGGNVIKPTSEMIFYGILDLLAGPLFLCVFLFSLRSVDYAAFSLQSGKYSGTGGEAGAGPVRQTKAAEAGAAAQA</sequence>
<dbReference type="SMART" id="SM01021">
    <property type="entry name" value="Bac_rhodopsin"/>
    <property type="match status" value="1"/>
</dbReference>
<keyword evidence="3 6" id="KW-0812">Transmembrane</keyword>
<dbReference type="GO" id="GO:0005783">
    <property type="term" value="C:endoplasmic reticulum"/>
    <property type="evidence" value="ECO:0007669"/>
    <property type="project" value="TreeGrafter"/>
</dbReference>
<feature type="transmembrane region" description="Helical" evidence="6">
    <location>
        <begin position="218"/>
        <end position="240"/>
    </location>
</feature>
<dbReference type="Pfam" id="PF01036">
    <property type="entry name" value="Bac_rhodopsin"/>
    <property type="match status" value="1"/>
</dbReference>